<name>A0ABY4GE61_9BACT</name>
<feature type="domain" description="HTH araC/xylS-type" evidence="4">
    <location>
        <begin position="200"/>
        <end position="305"/>
    </location>
</feature>
<dbReference type="InterPro" id="IPR018060">
    <property type="entry name" value="HTH_AraC"/>
</dbReference>
<dbReference type="InterPro" id="IPR003313">
    <property type="entry name" value="AraC-bd"/>
</dbReference>
<keyword evidence="1" id="KW-0805">Transcription regulation</keyword>
<evidence type="ECO:0000259" key="4">
    <source>
        <dbReference type="PROSITE" id="PS01124"/>
    </source>
</evidence>
<proteinExistence type="predicted"/>
<evidence type="ECO:0000256" key="1">
    <source>
        <dbReference type="ARBA" id="ARBA00023015"/>
    </source>
</evidence>
<evidence type="ECO:0000256" key="3">
    <source>
        <dbReference type="ARBA" id="ARBA00023163"/>
    </source>
</evidence>
<geneLocation type="plasmid" evidence="5 6">
    <name>unnamed3</name>
</geneLocation>
<dbReference type="PANTHER" id="PTHR43280">
    <property type="entry name" value="ARAC-FAMILY TRANSCRIPTIONAL REGULATOR"/>
    <property type="match status" value="1"/>
</dbReference>
<evidence type="ECO:0000313" key="5">
    <source>
        <dbReference type="EMBL" id="UOQ69080.1"/>
    </source>
</evidence>
<accession>A0ABY4GE61</accession>
<dbReference type="Proteomes" id="UP000830401">
    <property type="component" value="Plasmid unnamed3"/>
</dbReference>
<organism evidence="5 6">
    <name type="scientific">Hymenobacter volaticus</name>
    <dbReference type="NCBI Taxonomy" id="2932254"/>
    <lineage>
        <taxon>Bacteria</taxon>
        <taxon>Pseudomonadati</taxon>
        <taxon>Bacteroidota</taxon>
        <taxon>Cytophagia</taxon>
        <taxon>Cytophagales</taxon>
        <taxon>Hymenobacteraceae</taxon>
        <taxon>Hymenobacter</taxon>
    </lineage>
</organism>
<keyword evidence="5" id="KW-0614">Plasmid</keyword>
<dbReference type="Gene3D" id="1.10.10.60">
    <property type="entry name" value="Homeodomain-like"/>
    <property type="match status" value="1"/>
</dbReference>
<keyword evidence="6" id="KW-1185">Reference proteome</keyword>
<sequence>MKKPETGPLRFASLAEAHQALGLPKPQHPLISLVDANVHPMHSASAHGPHVLSFYKIALKTGGAGQLAYGQGRYDFTDGSLLLAAPNQVLGVGGSSEAGCQRGWVLLVHPDFLLGYPLAKTIKQHGFFSYATNEALHLSEKEQAALVALFGSMAEELNSRLDALSQDVLLAQLDLLLTYTQRFYQRQFLTRRPATRALLQQVEELLDAYFDAQQPLVQGLPTVHYLAEQVHMTPSYLSDTLRSLTGQNAQQHIHHRLIERAKERLAVTNLTVGEIAYELGFEHAQSFSNLFKAKTSTTPSAFRRTFTTGRQERQ</sequence>
<dbReference type="EMBL" id="CP095064">
    <property type="protein sequence ID" value="UOQ69080.1"/>
    <property type="molecule type" value="Genomic_DNA"/>
</dbReference>
<evidence type="ECO:0000313" key="6">
    <source>
        <dbReference type="Proteomes" id="UP000830401"/>
    </source>
</evidence>
<keyword evidence="2" id="KW-0238">DNA-binding</keyword>
<keyword evidence="3" id="KW-0804">Transcription</keyword>
<dbReference type="InterPro" id="IPR009057">
    <property type="entry name" value="Homeodomain-like_sf"/>
</dbReference>
<dbReference type="Pfam" id="PF12833">
    <property type="entry name" value="HTH_18"/>
    <property type="match status" value="1"/>
</dbReference>
<gene>
    <name evidence="5" type="ORF">MUN86_26625</name>
</gene>
<dbReference type="PANTHER" id="PTHR43280:SF32">
    <property type="entry name" value="TRANSCRIPTIONAL REGULATORY PROTEIN"/>
    <property type="match status" value="1"/>
</dbReference>
<dbReference type="Pfam" id="PF02311">
    <property type="entry name" value="AraC_binding"/>
    <property type="match status" value="1"/>
</dbReference>
<evidence type="ECO:0000256" key="2">
    <source>
        <dbReference type="ARBA" id="ARBA00023125"/>
    </source>
</evidence>
<protein>
    <submittedName>
        <fullName evidence="5">AraC family transcriptional regulator</fullName>
    </submittedName>
</protein>
<dbReference type="RefSeq" id="WP_245126834.1">
    <property type="nucleotide sequence ID" value="NZ_CP095064.1"/>
</dbReference>
<dbReference type="InterPro" id="IPR037923">
    <property type="entry name" value="HTH-like"/>
</dbReference>
<dbReference type="SMART" id="SM00342">
    <property type="entry name" value="HTH_ARAC"/>
    <property type="match status" value="1"/>
</dbReference>
<dbReference type="SUPFAM" id="SSF51215">
    <property type="entry name" value="Regulatory protein AraC"/>
    <property type="match status" value="1"/>
</dbReference>
<reference evidence="5" key="1">
    <citation type="submission" date="2022-04" db="EMBL/GenBank/DDBJ databases">
        <title>Hymenobacter sp. isolated from the air.</title>
        <authorList>
            <person name="Won M."/>
            <person name="Lee C.-M."/>
            <person name="Woen H.-Y."/>
            <person name="Kwon S.-W."/>
        </authorList>
    </citation>
    <scope>NUCLEOTIDE SEQUENCE</scope>
    <source>
        <strain evidence="5">5420S-77</strain>
        <plasmid evidence="5">unnamed3</plasmid>
    </source>
</reference>
<dbReference type="PROSITE" id="PS01124">
    <property type="entry name" value="HTH_ARAC_FAMILY_2"/>
    <property type="match status" value="1"/>
</dbReference>
<dbReference type="SUPFAM" id="SSF46689">
    <property type="entry name" value="Homeodomain-like"/>
    <property type="match status" value="1"/>
</dbReference>